<dbReference type="PANTHER" id="PTHR35936">
    <property type="entry name" value="MEMBRANE-BOUND LYTIC MUREIN TRANSGLYCOSYLASE F"/>
    <property type="match status" value="1"/>
</dbReference>
<keyword evidence="5" id="KW-1185">Reference proteome</keyword>
<keyword evidence="1 2" id="KW-0732">Signal</keyword>
<feature type="signal peptide" evidence="2">
    <location>
        <begin position="1"/>
        <end position="17"/>
    </location>
</feature>
<protein>
    <submittedName>
        <fullName evidence="4">ABC transporter substrate-binding protein</fullName>
    </submittedName>
</protein>
<name>A0ABQ6C1N7_9BURK</name>
<evidence type="ECO:0000259" key="3">
    <source>
        <dbReference type="SMART" id="SM00062"/>
    </source>
</evidence>
<accession>A0ABQ6C1N7</accession>
<evidence type="ECO:0000313" key="5">
    <source>
        <dbReference type="Proteomes" id="UP001156903"/>
    </source>
</evidence>
<comment type="caution">
    <text evidence="4">The sequence shown here is derived from an EMBL/GenBank/DDBJ whole genome shotgun (WGS) entry which is preliminary data.</text>
</comment>
<gene>
    <name evidence="4" type="ORF">GCM10007935_16770</name>
</gene>
<organism evidence="4 5">
    <name type="scientific">Hydrogenophaga electricum</name>
    <dbReference type="NCBI Taxonomy" id="1230953"/>
    <lineage>
        <taxon>Bacteria</taxon>
        <taxon>Pseudomonadati</taxon>
        <taxon>Pseudomonadota</taxon>
        <taxon>Betaproteobacteria</taxon>
        <taxon>Burkholderiales</taxon>
        <taxon>Comamonadaceae</taxon>
        <taxon>Hydrogenophaga</taxon>
    </lineage>
</organism>
<feature type="chain" id="PRO_5046304224" evidence="2">
    <location>
        <begin position="18"/>
        <end position="272"/>
    </location>
</feature>
<dbReference type="RefSeq" id="WP_234265992.1">
    <property type="nucleotide sequence ID" value="NZ_BSPB01000010.1"/>
</dbReference>
<sequence>MMLITVLTLLALWRVMAAHPPGTAEHVRQGGSLRVGFAPEAPYAFYDADGEVTGEAPETFRLLARRMGIQRIDWVRLDFAQLLPELQLGRIDAIASGLFITPARQKLAVFSLPTARVRAALVVRQGERRLPLRPTLESLRDPAPLQLATIHDAAENELLRGAGVGPQRIVSIPGAQRALQAVQESTVDAFAISAVTARHLVAQHPGEALEVRTLVDAPPGLPAFAFRLDDTDLRDAMNQQLARFLGTQEHRQLVERFGFSIDELPPSAQGAP</sequence>
<dbReference type="SUPFAM" id="SSF53850">
    <property type="entry name" value="Periplasmic binding protein-like II"/>
    <property type="match status" value="1"/>
</dbReference>
<reference evidence="5" key="1">
    <citation type="journal article" date="2019" name="Int. J. Syst. Evol. Microbiol.">
        <title>The Global Catalogue of Microorganisms (GCM) 10K type strain sequencing project: providing services to taxonomists for standard genome sequencing and annotation.</title>
        <authorList>
            <consortium name="The Broad Institute Genomics Platform"/>
            <consortium name="The Broad Institute Genome Sequencing Center for Infectious Disease"/>
            <person name="Wu L."/>
            <person name="Ma J."/>
        </authorList>
    </citation>
    <scope>NUCLEOTIDE SEQUENCE [LARGE SCALE GENOMIC DNA]</scope>
    <source>
        <strain evidence="5">NBRC 109341</strain>
    </source>
</reference>
<dbReference type="InterPro" id="IPR001638">
    <property type="entry name" value="Solute-binding_3/MltF_N"/>
</dbReference>
<evidence type="ECO:0000256" key="1">
    <source>
        <dbReference type="ARBA" id="ARBA00022729"/>
    </source>
</evidence>
<dbReference type="Pfam" id="PF00497">
    <property type="entry name" value="SBP_bac_3"/>
    <property type="match status" value="1"/>
</dbReference>
<proteinExistence type="predicted"/>
<dbReference type="Proteomes" id="UP001156903">
    <property type="component" value="Unassembled WGS sequence"/>
</dbReference>
<feature type="domain" description="Solute-binding protein family 3/N-terminal" evidence="3">
    <location>
        <begin position="32"/>
        <end position="261"/>
    </location>
</feature>
<evidence type="ECO:0000256" key="2">
    <source>
        <dbReference type="SAM" id="SignalP"/>
    </source>
</evidence>
<dbReference type="Gene3D" id="3.40.190.10">
    <property type="entry name" value="Periplasmic binding protein-like II"/>
    <property type="match status" value="2"/>
</dbReference>
<dbReference type="EMBL" id="BSPB01000010">
    <property type="protein sequence ID" value="GLS14246.1"/>
    <property type="molecule type" value="Genomic_DNA"/>
</dbReference>
<evidence type="ECO:0000313" key="4">
    <source>
        <dbReference type="EMBL" id="GLS14246.1"/>
    </source>
</evidence>
<dbReference type="SMART" id="SM00062">
    <property type="entry name" value="PBPb"/>
    <property type="match status" value="1"/>
</dbReference>
<dbReference type="PANTHER" id="PTHR35936:SF17">
    <property type="entry name" value="ARGININE-BINDING EXTRACELLULAR PROTEIN ARTP"/>
    <property type="match status" value="1"/>
</dbReference>